<feature type="transmembrane region" description="Helical" evidence="1">
    <location>
        <begin position="165"/>
        <end position="185"/>
    </location>
</feature>
<dbReference type="OrthoDB" id="273526at2759"/>
<dbReference type="EMBL" id="AUPL01001790">
    <property type="protein sequence ID" value="ESL10477.1"/>
    <property type="molecule type" value="Genomic_DNA"/>
</dbReference>
<keyword evidence="3" id="KW-1185">Reference proteome</keyword>
<sequence>MLSRSGVVKPSRLPHLFLFRLSCGAPHLWCRRMLSVGNTTSSEFRAEGKKAAPFPANFSVDPKQLPDTIPGVSREELAERLEKYQQELSYKTTQLTARELANEIEMMRRALPPDQFRQFLQDVDSMAEKNEREIARLSAMSPQQLYRYHQRQRRRQRFQAIRKNIMILVSLFGTIFFLFFFMFFFG</sequence>
<dbReference type="VEuPathDB" id="TriTrypDB:TRSC58_01790"/>
<organism evidence="2 3">
    <name type="scientific">Trypanosoma rangeli SC58</name>
    <dbReference type="NCBI Taxonomy" id="429131"/>
    <lineage>
        <taxon>Eukaryota</taxon>
        <taxon>Discoba</taxon>
        <taxon>Euglenozoa</taxon>
        <taxon>Kinetoplastea</taxon>
        <taxon>Metakinetoplastina</taxon>
        <taxon>Trypanosomatida</taxon>
        <taxon>Trypanosomatidae</taxon>
        <taxon>Trypanosoma</taxon>
        <taxon>Herpetosoma</taxon>
    </lineage>
</organism>
<evidence type="ECO:0000313" key="3">
    <source>
        <dbReference type="Proteomes" id="UP000031737"/>
    </source>
</evidence>
<keyword evidence="1" id="KW-0812">Transmembrane</keyword>
<dbReference type="Proteomes" id="UP000031737">
    <property type="component" value="Unassembled WGS sequence"/>
</dbReference>
<reference evidence="2 3" key="1">
    <citation type="submission" date="2013-07" db="EMBL/GenBank/DDBJ databases">
        <authorList>
            <person name="Stoco P.H."/>
            <person name="Wagner G."/>
            <person name="Gerber A."/>
            <person name="Zaha A."/>
            <person name="Thompson C."/>
            <person name="Bartholomeu D.C."/>
            <person name="Luckemeyer D.D."/>
            <person name="Bahia D."/>
            <person name="Loreto E."/>
            <person name="Prestes E.B."/>
            <person name="Lima F.M."/>
            <person name="Rodrigues-Luiz G."/>
            <person name="Vallejo G.A."/>
            <person name="Filho J.F."/>
            <person name="Monteiro K.M."/>
            <person name="Tyler K.M."/>
            <person name="de Almeida L.G."/>
            <person name="Ortiz M.F."/>
            <person name="Siervo M.A."/>
            <person name="de Moraes M.H."/>
            <person name="Cunha O.L."/>
            <person name="Mendonca-Neto R."/>
            <person name="Silva R."/>
            <person name="Teixeira S.M."/>
            <person name="Murta S.M."/>
            <person name="Sincero T.C."/>
            <person name="Mendes T.A."/>
            <person name="Urmenyi T.P."/>
            <person name="Silva V.G."/>
            <person name="da Rocha W.D."/>
            <person name="Andersson B."/>
            <person name="Romanha A.J."/>
            <person name="Steindel M."/>
            <person name="de Vasconcelos A.T."/>
            <person name="Grisard E.C."/>
        </authorList>
    </citation>
    <scope>NUCLEOTIDE SEQUENCE [LARGE SCALE GENOMIC DNA]</scope>
    <source>
        <strain evidence="2 3">SC58</strain>
    </source>
</reference>
<gene>
    <name evidence="2" type="ORF">TRSC58_01790</name>
</gene>
<name>A0A061JB07_TRYRA</name>
<comment type="caution">
    <text evidence="2">The sequence shown here is derived from an EMBL/GenBank/DDBJ whole genome shotgun (WGS) entry which is preliminary data.</text>
</comment>
<evidence type="ECO:0000256" key="1">
    <source>
        <dbReference type="SAM" id="Phobius"/>
    </source>
</evidence>
<evidence type="ECO:0000313" key="2">
    <source>
        <dbReference type="EMBL" id="ESL10477.1"/>
    </source>
</evidence>
<dbReference type="AlphaFoldDB" id="A0A061JB07"/>
<proteinExistence type="predicted"/>
<accession>A0A061JB07</accession>
<protein>
    <submittedName>
        <fullName evidence="2">Uncharacterized protein</fullName>
    </submittedName>
</protein>
<keyword evidence="1" id="KW-0472">Membrane</keyword>
<keyword evidence="1" id="KW-1133">Transmembrane helix</keyword>